<reference evidence="1 2" key="1">
    <citation type="journal article" date="2023" name="Sci. Data">
        <title>Genome assembly of the Korean intertidal mud-creeper Batillaria attramentaria.</title>
        <authorList>
            <person name="Patra A.K."/>
            <person name="Ho P.T."/>
            <person name="Jun S."/>
            <person name="Lee S.J."/>
            <person name="Kim Y."/>
            <person name="Won Y.J."/>
        </authorList>
    </citation>
    <scope>NUCLEOTIDE SEQUENCE [LARGE SCALE GENOMIC DNA]</scope>
    <source>
        <strain evidence="1">Wonlab-2016</strain>
    </source>
</reference>
<gene>
    <name evidence="1" type="ORF">BaRGS_00025557</name>
</gene>
<dbReference type="EMBL" id="JACVVK020000231">
    <property type="protein sequence ID" value="KAK7483153.1"/>
    <property type="molecule type" value="Genomic_DNA"/>
</dbReference>
<evidence type="ECO:0000313" key="1">
    <source>
        <dbReference type="EMBL" id="KAK7483153.1"/>
    </source>
</evidence>
<organism evidence="1 2">
    <name type="scientific">Batillaria attramentaria</name>
    <dbReference type="NCBI Taxonomy" id="370345"/>
    <lineage>
        <taxon>Eukaryota</taxon>
        <taxon>Metazoa</taxon>
        <taxon>Spiralia</taxon>
        <taxon>Lophotrochozoa</taxon>
        <taxon>Mollusca</taxon>
        <taxon>Gastropoda</taxon>
        <taxon>Caenogastropoda</taxon>
        <taxon>Sorbeoconcha</taxon>
        <taxon>Cerithioidea</taxon>
        <taxon>Batillariidae</taxon>
        <taxon>Batillaria</taxon>
    </lineage>
</organism>
<evidence type="ECO:0000313" key="2">
    <source>
        <dbReference type="Proteomes" id="UP001519460"/>
    </source>
</evidence>
<name>A0ABD0K7J5_9CAEN</name>
<protein>
    <submittedName>
        <fullName evidence="1">Uncharacterized protein</fullName>
    </submittedName>
</protein>
<accession>A0ABD0K7J5</accession>
<keyword evidence="2" id="KW-1185">Reference proteome</keyword>
<sequence length="149" mass="16379">MVFVVIKLTTPHLFKADSCTERSELFRVVSHPLHTPGKLQTERLTLTDKTLAQIHNIAAQYTAMHGAVVCIESQVSLLPSVSNRAASVYRENDMIIISKFKRDENDTMTSLPGEITLNTTDLGSSVTHGQLILSPAPSNDSKRTRSCQG</sequence>
<dbReference type="AlphaFoldDB" id="A0ABD0K7J5"/>
<dbReference type="Proteomes" id="UP001519460">
    <property type="component" value="Unassembled WGS sequence"/>
</dbReference>
<comment type="caution">
    <text evidence="1">The sequence shown here is derived from an EMBL/GenBank/DDBJ whole genome shotgun (WGS) entry which is preliminary data.</text>
</comment>
<proteinExistence type="predicted"/>